<dbReference type="EMBL" id="SMKZ01000006">
    <property type="protein sequence ID" value="TDE13034.1"/>
    <property type="molecule type" value="Genomic_DNA"/>
</dbReference>
<evidence type="ECO:0000256" key="3">
    <source>
        <dbReference type="ARBA" id="ARBA00022475"/>
    </source>
</evidence>
<keyword evidence="3" id="KW-1003">Cell membrane</keyword>
<keyword evidence="5 7" id="KW-1133">Transmembrane helix</keyword>
<feature type="domain" description="ABC transmembrane type-1" evidence="8">
    <location>
        <begin position="88"/>
        <end position="279"/>
    </location>
</feature>
<keyword evidence="2 7" id="KW-0813">Transport</keyword>
<dbReference type="SUPFAM" id="SSF161098">
    <property type="entry name" value="MetI-like"/>
    <property type="match status" value="1"/>
</dbReference>
<feature type="transmembrane region" description="Helical" evidence="7">
    <location>
        <begin position="32"/>
        <end position="53"/>
    </location>
</feature>
<dbReference type="GO" id="GO:0005886">
    <property type="term" value="C:plasma membrane"/>
    <property type="evidence" value="ECO:0007669"/>
    <property type="project" value="UniProtKB-SubCell"/>
</dbReference>
<keyword evidence="6 7" id="KW-0472">Membrane</keyword>
<comment type="caution">
    <text evidence="9">The sequence shown here is derived from an EMBL/GenBank/DDBJ whole genome shotgun (WGS) entry which is preliminary data.</text>
</comment>
<gene>
    <name evidence="9" type="ORF">E1269_06475</name>
</gene>
<comment type="similarity">
    <text evidence="7">Belongs to the binding-protein-dependent transport system permease family.</text>
</comment>
<evidence type="ECO:0000313" key="10">
    <source>
        <dbReference type="Proteomes" id="UP000294739"/>
    </source>
</evidence>
<dbReference type="InterPro" id="IPR000515">
    <property type="entry name" value="MetI-like"/>
</dbReference>
<feature type="transmembrane region" description="Helical" evidence="7">
    <location>
        <begin position="200"/>
        <end position="225"/>
    </location>
</feature>
<dbReference type="OrthoDB" id="9794684at2"/>
<dbReference type="InterPro" id="IPR035906">
    <property type="entry name" value="MetI-like_sf"/>
</dbReference>
<keyword evidence="10" id="KW-1185">Reference proteome</keyword>
<dbReference type="CDD" id="cd06261">
    <property type="entry name" value="TM_PBP2"/>
    <property type="match status" value="1"/>
</dbReference>
<evidence type="ECO:0000256" key="1">
    <source>
        <dbReference type="ARBA" id="ARBA00004651"/>
    </source>
</evidence>
<evidence type="ECO:0000256" key="6">
    <source>
        <dbReference type="ARBA" id="ARBA00023136"/>
    </source>
</evidence>
<dbReference type="Pfam" id="PF00528">
    <property type="entry name" value="BPD_transp_1"/>
    <property type="match status" value="1"/>
</dbReference>
<evidence type="ECO:0000313" key="9">
    <source>
        <dbReference type="EMBL" id="TDE13034.1"/>
    </source>
</evidence>
<dbReference type="AlphaFoldDB" id="A0A4R5DLU6"/>
<dbReference type="PROSITE" id="PS50928">
    <property type="entry name" value="ABC_TM1"/>
    <property type="match status" value="1"/>
</dbReference>
<evidence type="ECO:0000256" key="4">
    <source>
        <dbReference type="ARBA" id="ARBA00022692"/>
    </source>
</evidence>
<dbReference type="Proteomes" id="UP000294739">
    <property type="component" value="Unassembled WGS sequence"/>
</dbReference>
<dbReference type="Gene3D" id="1.10.3720.10">
    <property type="entry name" value="MetI-like"/>
    <property type="match status" value="1"/>
</dbReference>
<sequence length="293" mass="31712">MSAVEVGGTTTAPPRVRHGGRRWTLPRIGAELGMLVVAAVFLFPFYVFLSVALKTPADLARSPLAFPTDPALANFADAWERGDLGTAMVNSVVVAGFSVLMLVAVGSLAAYVLARRGSRLSYGLYLLFLLGLMIPLQLGMVPLYQVMRDLNLLQTYTSLIIFEVGHQLPLAVFLYAGFLRALPKEYEEAARVDGAGPLSAFGRVVFPLLRPVTGTVVILSAINIWNDFLTPLLYVGGSPQQTLPVAIFAFRGEFASQWQIIFAGMGIAILPILVVYFLLQKYVIKGFASGIKG</sequence>
<dbReference type="GO" id="GO:0055085">
    <property type="term" value="P:transmembrane transport"/>
    <property type="evidence" value="ECO:0007669"/>
    <property type="project" value="InterPro"/>
</dbReference>
<name>A0A4R5DLU6_9ACTN</name>
<accession>A0A4R5DLU6</accession>
<dbReference type="RefSeq" id="WP_131892576.1">
    <property type="nucleotide sequence ID" value="NZ_SMKZ01000006.1"/>
</dbReference>
<feature type="transmembrane region" description="Helical" evidence="7">
    <location>
        <begin position="258"/>
        <end position="279"/>
    </location>
</feature>
<protein>
    <submittedName>
        <fullName evidence="9">Carbohydrate ABC transporter permease</fullName>
    </submittedName>
</protein>
<evidence type="ECO:0000256" key="5">
    <source>
        <dbReference type="ARBA" id="ARBA00022989"/>
    </source>
</evidence>
<reference evidence="9 10" key="1">
    <citation type="submission" date="2019-03" db="EMBL/GenBank/DDBJ databases">
        <title>Draft genome sequences of novel Actinobacteria.</title>
        <authorList>
            <person name="Sahin N."/>
            <person name="Ay H."/>
            <person name="Saygin H."/>
        </authorList>
    </citation>
    <scope>NUCLEOTIDE SEQUENCE [LARGE SCALE GENOMIC DNA]</scope>
    <source>
        <strain evidence="9 10">5K138</strain>
    </source>
</reference>
<feature type="transmembrane region" description="Helical" evidence="7">
    <location>
        <begin position="125"/>
        <end position="144"/>
    </location>
</feature>
<keyword evidence="4 7" id="KW-0812">Transmembrane</keyword>
<proteinExistence type="inferred from homology"/>
<feature type="transmembrane region" description="Helical" evidence="7">
    <location>
        <begin position="92"/>
        <end position="113"/>
    </location>
</feature>
<dbReference type="PANTHER" id="PTHR43744:SF3">
    <property type="entry name" value="LACTOSE TRANSPORT SYSTEM PERMEASE PROTEIN LACG"/>
    <property type="match status" value="1"/>
</dbReference>
<organism evidence="9 10">
    <name type="scientific">Jiangella asiatica</name>
    <dbReference type="NCBI Taxonomy" id="2530372"/>
    <lineage>
        <taxon>Bacteria</taxon>
        <taxon>Bacillati</taxon>
        <taxon>Actinomycetota</taxon>
        <taxon>Actinomycetes</taxon>
        <taxon>Jiangellales</taxon>
        <taxon>Jiangellaceae</taxon>
        <taxon>Jiangella</taxon>
    </lineage>
</organism>
<evidence type="ECO:0000256" key="2">
    <source>
        <dbReference type="ARBA" id="ARBA00022448"/>
    </source>
</evidence>
<comment type="subcellular location">
    <subcellularLocation>
        <location evidence="1 7">Cell membrane</location>
        <topology evidence="1 7">Multi-pass membrane protein</topology>
    </subcellularLocation>
</comment>
<dbReference type="InParanoid" id="A0A4R5DLU6"/>
<feature type="transmembrane region" description="Helical" evidence="7">
    <location>
        <begin position="156"/>
        <end position="179"/>
    </location>
</feature>
<dbReference type="PANTHER" id="PTHR43744">
    <property type="entry name" value="ABC TRANSPORTER PERMEASE PROTEIN MG189-RELATED-RELATED"/>
    <property type="match status" value="1"/>
</dbReference>
<evidence type="ECO:0000256" key="7">
    <source>
        <dbReference type="RuleBase" id="RU363032"/>
    </source>
</evidence>
<evidence type="ECO:0000259" key="8">
    <source>
        <dbReference type="PROSITE" id="PS50928"/>
    </source>
</evidence>